<sequence>MPNTGKPSPNCHLCRQRRVKCDLERPRCQRCIKYGVRCPGYRDEQDLRFQNANLDSFEKRKRKKQMQNPGADPKELHVLAFTPESSASPAAEVSNLLSAPLLQVIRQHWSAESIPFVLSCYSSIGFLPTLFEGARDDHCLVKTCQVFSRAYVINRFRPDTGHRELSTCLGEALSSVSAALSSPKSHTSDATIVAVWLLGNYELLMGGIERKSFTSRPGDSSSSTSSWDVHSKGLLSLLRARGDRQLFTRPGRQIFWTMFTIVQIQCVISNTPPPGDFDRWLRIIEQTLQAGEALPLNTGRYIASACSLLSRILPITLEGDREAACVCYDELVQGCDNAELTMLEWVRSAPEYQTGAGPVWQYFWNAWRTVRMKLHHMMILLTNLVEHSADSPFQPEALRERRQLCREIIASTAQEVVGSIPKSLGGSMPDVDSTTPSAYFDACRVIWPLSHLYVIPTAPRRLRIVARDALFRIARDKGILTALKPRPGRGRFPPETLAGLPTDDLEGREVDSTSIPSWTEVESVQVRQ</sequence>
<dbReference type="InterPro" id="IPR021858">
    <property type="entry name" value="Fun_TF"/>
</dbReference>
<proteinExistence type="predicted"/>
<dbReference type="HOGENOM" id="CLU_025204_0_0_1"/>
<evidence type="ECO:0000313" key="2">
    <source>
        <dbReference type="EMBL" id="TDZ18307.1"/>
    </source>
</evidence>
<dbReference type="SUPFAM" id="SSF57701">
    <property type="entry name" value="Zn2/Cys6 DNA-binding domain"/>
    <property type="match status" value="1"/>
</dbReference>
<dbReference type="Gene3D" id="4.10.240.10">
    <property type="entry name" value="Zn(2)-C6 fungal-type DNA-binding domain"/>
    <property type="match status" value="1"/>
</dbReference>
<protein>
    <submittedName>
        <fullName evidence="2">Uncharacterized protein</fullName>
    </submittedName>
</protein>
<dbReference type="Pfam" id="PF00172">
    <property type="entry name" value="Zn_clus"/>
    <property type="match status" value="1"/>
</dbReference>
<dbReference type="SMART" id="SM00066">
    <property type="entry name" value="GAL4"/>
    <property type="match status" value="1"/>
</dbReference>
<name>N4VXY2_COLOR</name>
<dbReference type="AlphaFoldDB" id="N4VXY2"/>
<dbReference type="GO" id="GO:0000981">
    <property type="term" value="F:DNA-binding transcription factor activity, RNA polymerase II-specific"/>
    <property type="evidence" value="ECO:0007669"/>
    <property type="project" value="InterPro"/>
</dbReference>
<organism evidence="2 3">
    <name type="scientific">Colletotrichum orbiculare (strain 104-T / ATCC 96160 / CBS 514.97 / LARS 414 / MAFF 240422)</name>
    <name type="common">Cucumber anthracnose fungus</name>
    <name type="synonym">Colletotrichum lagenarium</name>
    <dbReference type="NCBI Taxonomy" id="1213857"/>
    <lineage>
        <taxon>Eukaryota</taxon>
        <taxon>Fungi</taxon>
        <taxon>Dikarya</taxon>
        <taxon>Ascomycota</taxon>
        <taxon>Pezizomycotina</taxon>
        <taxon>Sordariomycetes</taxon>
        <taxon>Hypocreomycetidae</taxon>
        <taxon>Glomerellales</taxon>
        <taxon>Glomerellaceae</taxon>
        <taxon>Colletotrichum</taxon>
        <taxon>Colletotrichum orbiculare species complex</taxon>
    </lineage>
</organism>
<dbReference type="EMBL" id="AMCV02000025">
    <property type="protein sequence ID" value="TDZ18307.1"/>
    <property type="molecule type" value="Genomic_DNA"/>
</dbReference>
<dbReference type="eggNOG" id="ENOG502SJIS">
    <property type="taxonomic scope" value="Eukaryota"/>
</dbReference>
<dbReference type="Proteomes" id="UP000014480">
    <property type="component" value="Unassembled WGS sequence"/>
</dbReference>
<dbReference type="GO" id="GO:0008270">
    <property type="term" value="F:zinc ion binding"/>
    <property type="evidence" value="ECO:0007669"/>
    <property type="project" value="InterPro"/>
</dbReference>
<keyword evidence="3" id="KW-1185">Reference proteome</keyword>
<gene>
    <name evidence="2" type="ORF">Cob_v008972</name>
</gene>
<keyword evidence="1" id="KW-0539">Nucleus</keyword>
<dbReference type="InterPro" id="IPR036864">
    <property type="entry name" value="Zn2-C6_fun-type_DNA-bd_sf"/>
</dbReference>
<dbReference type="PROSITE" id="PS50048">
    <property type="entry name" value="ZN2_CY6_FUNGAL_2"/>
    <property type="match status" value="1"/>
</dbReference>
<dbReference type="PANTHER" id="PTHR38791:SF13">
    <property type="entry name" value="ZN(2)-C6 FUNGAL-TYPE DOMAIN-CONTAINING PROTEIN"/>
    <property type="match status" value="1"/>
</dbReference>
<reference evidence="3" key="1">
    <citation type="journal article" date="2013" name="New Phytol.">
        <title>Comparative genomic and transcriptomic analyses reveal the hemibiotrophic stage shift of Colletotrichum fungi.</title>
        <authorList>
            <person name="Gan P."/>
            <person name="Ikeda K."/>
            <person name="Irieda H."/>
            <person name="Narusaka M."/>
            <person name="O'Connell R.J."/>
            <person name="Narusaka Y."/>
            <person name="Takano Y."/>
            <person name="Kubo Y."/>
            <person name="Shirasu K."/>
        </authorList>
    </citation>
    <scope>NUCLEOTIDE SEQUENCE [LARGE SCALE GENOMIC DNA]</scope>
    <source>
        <strain evidence="3">104-T / ATCC 96160 / CBS 514.97 / LARS 414 / MAFF 240422</strain>
    </source>
</reference>
<dbReference type="Pfam" id="PF11951">
    <property type="entry name" value="Fungal_trans_2"/>
    <property type="match status" value="1"/>
</dbReference>
<evidence type="ECO:0000313" key="3">
    <source>
        <dbReference type="Proteomes" id="UP000014480"/>
    </source>
</evidence>
<dbReference type="PANTHER" id="PTHR38791">
    <property type="entry name" value="ZN(II)2CYS6 TRANSCRIPTION FACTOR (EUROFUNG)-RELATED-RELATED"/>
    <property type="match status" value="1"/>
</dbReference>
<dbReference type="InterPro" id="IPR001138">
    <property type="entry name" value="Zn2Cys6_DnaBD"/>
</dbReference>
<dbReference type="CDD" id="cd00067">
    <property type="entry name" value="GAL4"/>
    <property type="match status" value="1"/>
</dbReference>
<accession>N4VXY2</accession>
<reference evidence="3" key="2">
    <citation type="journal article" date="2019" name="Mol. Plant Microbe Interact.">
        <title>Genome sequence resources for four phytopathogenic fungi from the Colletotrichum orbiculare species complex.</title>
        <authorList>
            <person name="Gan P."/>
            <person name="Tsushima A."/>
            <person name="Narusaka M."/>
            <person name="Narusaka Y."/>
            <person name="Takano Y."/>
            <person name="Kubo Y."/>
            <person name="Shirasu K."/>
        </authorList>
    </citation>
    <scope>GENOME REANNOTATION</scope>
    <source>
        <strain evidence="3">104-T / ATCC 96160 / CBS 514.97 / LARS 414 / MAFF 240422</strain>
    </source>
</reference>
<comment type="caution">
    <text evidence="2">The sequence shown here is derived from an EMBL/GenBank/DDBJ whole genome shotgun (WGS) entry which is preliminary data.</text>
</comment>
<dbReference type="InterPro" id="IPR053175">
    <property type="entry name" value="DHMBA_Reg_Transcription_Factor"/>
</dbReference>
<dbReference type="OrthoDB" id="4491390at2759"/>
<evidence type="ECO:0000256" key="1">
    <source>
        <dbReference type="ARBA" id="ARBA00023242"/>
    </source>
</evidence>